<evidence type="ECO:0000256" key="2">
    <source>
        <dbReference type="ARBA" id="ARBA00022630"/>
    </source>
</evidence>
<dbReference type="Proteomes" id="UP000030752">
    <property type="component" value="Unassembled WGS sequence"/>
</dbReference>
<dbReference type="GO" id="GO:0050661">
    <property type="term" value="F:NADP binding"/>
    <property type="evidence" value="ECO:0007669"/>
    <property type="project" value="InterPro"/>
</dbReference>
<dbReference type="Gene3D" id="3.50.50.60">
    <property type="entry name" value="FAD/NAD(P)-binding domain"/>
    <property type="match status" value="1"/>
</dbReference>
<dbReference type="GO" id="GO:0050660">
    <property type="term" value="F:flavin adenine dinucleotide binding"/>
    <property type="evidence" value="ECO:0007669"/>
    <property type="project" value="InterPro"/>
</dbReference>
<dbReference type="InterPro" id="IPR000960">
    <property type="entry name" value="Flavin_mOase"/>
</dbReference>
<dbReference type="InterPro" id="IPR036188">
    <property type="entry name" value="FAD/NAD-bd_sf"/>
</dbReference>
<evidence type="ECO:0000313" key="7">
    <source>
        <dbReference type="Proteomes" id="UP000030752"/>
    </source>
</evidence>
<dbReference type="RefSeq" id="XP_008717256.1">
    <property type="nucleotide sequence ID" value="XM_008719034.1"/>
</dbReference>
<evidence type="ECO:0000256" key="1">
    <source>
        <dbReference type="ARBA" id="ARBA00009183"/>
    </source>
</evidence>
<dbReference type="InterPro" id="IPR050346">
    <property type="entry name" value="FMO-like"/>
</dbReference>
<comment type="similarity">
    <text evidence="1">Belongs to the FMO family.</text>
</comment>
<dbReference type="eggNOG" id="KOG1399">
    <property type="taxonomic scope" value="Eukaryota"/>
</dbReference>
<dbReference type="GO" id="GO:0004499">
    <property type="term" value="F:N,N-dimethylaniline monooxygenase activity"/>
    <property type="evidence" value="ECO:0007669"/>
    <property type="project" value="InterPro"/>
</dbReference>
<evidence type="ECO:0000256" key="5">
    <source>
        <dbReference type="ARBA" id="ARBA00023002"/>
    </source>
</evidence>
<keyword evidence="7" id="KW-1185">Reference proteome</keyword>
<evidence type="ECO:0000256" key="4">
    <source>
        <dbReference type="ARBA" id="ARBA00022857"/>
    </source>
</evidence>
<keyword evidence="2" id="KW-0285">Flavoprotein</keyword>
<evidence type="ECO:0000313" key="6">
    <source>
        <dbReference type="EMBL" id="ETN40413.1"/>
    </source>
</evidence>
<accession>W2RXD4</accession>
<dbReference type="OrthoDB" id="66881at2759"/>
<proteinExistence type="inferred from homology"/>
<keyword evidence="3" id="KW-0274">FAD</keyword>
<dbReference type="VEuPathDB" id="FungiDB:HMPREF1541_04690"/>
<dbReference type="PRINTS" id="PR00370">
    <property type="entry name" value="FMOXYGENASE"/>
</dbReference>
<dbReference type="HOGENOM" id="CLU_006909_8_1_1"/>
<organism evidence="6 7">
    <name type="scientific">Cyphellophora europaea (strain CBS 101466)</name>
    <name type="common">Phialophora europaea</name>
    <dbReference type="NCBI Taxonomy" id="1220924"/>
    <lineage>
        <taxon>Eukaryota</taxon>
        <taxon>Fungi</taxon>
        <taxon>Dikarya</taxon>
        <taxon>Ascomycota</taxon>
        <taxon>Pezizomycotina</taxon>
        <taxon>Eurotiomycetes</taxon>
        <taxon>Chaetothyriomycetidae</taxon>
        <taxon>Chaetothyriales</taxon>
        <taxon>Cyphellophoraceae</taxon>
        <taxon>Cyphellophora</taxon>
    </lineage>
</organism>
<gene>
    <name evidence="6" type="ORF">HMPREF1541_04690</name>
</gene>
<dbReference type="SUPFAM" id="SSF51905">
    <property type="entry name" value="FAD/NAD(P)-binding domain"/>
    <property type="match status" value="1"/>
</dbReference>
<evidence type="ECO:0008006" key="8">
    <source>
        <dbReference type="Google" id="ProtNLM"/>
    </source>
</evidence>
<reference evidence="6 7" key="1">
    <citation type="submission" date="2013-03" db="EMBL/GenBank/DDBJ databases">
        <title>The Genome Sequence of Phialophora europaea CBS 101466.</title>
        <authorList>
            <consortium name="The Broad Institute Genomics Platform"/>
            <person name="Cuomo C."/>
            <person name="de Hoog S."/>
            <person name="Gorbushina A."/>
            <person name="Walker B."/>
            <person name="Young S.K."/>
            <person name="Zeng Q."/>
            <person name="Gargeya S."/>
            <person name="Fitzgerald M."/>
            <person name="Haas B."/>
            <person name="Abouelleil A."/>
            <person name="Allen A.W."/>
            <person name="Alvarado L."/>
            <person name="Arachchi H.M."/>
            <person name="Berlin A.M."/>
            <person name="Chapman S.B."/>
            <person name="Gainer-Dewar J."/>
            <person name="Goldberg J."/>
            <person name="Griggs A."/>
            <person name="Gujja S."/>
            <person name="Hansen M."/>
            <person name="Howarth C."/>
            <person name="Imamovic A."/>
            <person name="Ireland A."/>
            <person name="Larimer J."/>
            <person name="McCowan C."/>
            <person name="Murphy C."/>
            <person name="Pearson M."/>
            <person name="Poon T.W."/>
            <person name="Priest M."/>
            <person name="Roberts A."/>
            <person name="Saif S."/>
            <person name="Shea T."/>
            <person name="Sisk P."/>
            <person name="Sykes S."/>
            <person name="Wortman J."/>
            <person name="Nusbaum C."/>
            <person name="Birren B."/>
        </authorList>
    </citation>
    <scope>NUCLEOTIDE SEQUENCE [LARGE SCALE GENOMIC DNA]</scope>
    <source>
        <strain evidence="6 7">CBS 101466</strain>
    </source>
</reference>
<dbReference type="PANTHER" id="PTHR23023">
    <property type="entry name" value="DIMETHYLANILINE MONOOXYGENASE"/>
    <property type="match status" value="1"/>
</dbReference>
<keyword evidence="4" id="KW-0521">NADP</keyword>
<keyword evidence="5" id="KW-0560">Oxidoreductase</keyword>
<dbReference type="EMBL" id="KB822720">
    <property type="protein sequence ID" value="ETN40413.1"/>
    <property type="molecule type" value="Genomic_DNA"/>
</dbReference>
<evidence type="ECO:0000256" key="3">
    <source>
        <dbReference type="ARBA" id="ARBA00022827"/>
    </source>
</evidence>
<name>W2RXD4_CYPE1</name>
<dbReference type="InterPro" id="IPR020946">
    <property type="entry name" value="Flavin_mOase-like"/>
</dbReference>
<dbReference type="InParanoid" id="W2RXD4"/>
<dbReference type="Pfam" id="PF00743">
    <property type="entry name" value="FMO-like"/>
    <property type="match status" value="1"/>
</dbReference>
<dbReference type="AlphaFoldDB" id="W2RXD4"/>
<sequence length="547" mass="61748">METSLRQRSSSALRERVAVIGLGSTGIAALKNLREAGFDAVGFEKNPYIGGLWRYTADQQTLSVTKSTRTNVSWQRFQFTDFPWPKDPGNYPTAAEVSRYIDQYAEHFQLLPHCRLGLGIHKLDRSKDADLWDLTLKDKDGDLITEQFNRVLVTSGVQSHPVMPEIEGMEHFKSKIIHSIAFKEPKDYANQRVLLVGLSNTGGDIAAELSDVCPEIFVSHRSGLLIVNRTEEGKAPTDHRATRRANRFVLALNRHFPRFASYLANTALELAMKYRMKVQPEWKLLPAHPITNVAPVMNDHLVSLLRSGRVKSLPGVTSFSPDGHTATFSDNTTLSNIDTVIFCTGFDFDHSFLGDSANPFLHPTPEWDNHPNSNNMPYARLYRGLFSLDHPDSLAFIGVYRGHSISAFVNGDLASSAIAQIWRGHHALPARAEMDTWCDANYRAMLAQIQVWRTVQVGQSAKEFETFLNAAAGNGLNEKLHGWGWEAWRFMLGNWRLYRLLMDGIDTPFVYRLFESPRGEKGRKRWEGAEEAIWRTNGKSVPAKKYV</sequence>
<dbReference type="GeneID" id="19972029"/>
<protein>
    <recommendedName>
        <fullName evidence="8">FAD/NAD(P)-binding domain-containing protein</fullName>
    </recommendedName>
</protein>
<dbReference type="PIRSF" id="PIRSF000332">
    <property type="entry name" value="FMO"/>
    <property type="match status" value="1"/>
</dbReference>